<organism evidence="1 2">
    <name type="scientific">Actinomadura craniellae</name>
    <dbReference type="NCBI Taxonomy" id="2231787"/>
    <lineage>
        <taxon>Bacteria</taxon>
        <taxon>Bacillati</taxon>
        <taxon>Actinomycetota</taxon>
        <taxon>Actinomycetes</taxon>
        <taxon>Streptosporangiales</taxon>
        <taxon>Thermomonosporaceae</taxon>
        <taxon>Actinomadura</taxon>
    </lineage>
</organism>
<evidence type="ECO:0000313" key="1">
    <source>
        <dbReference type="EMBL" id="RAY15710.1"/>
    </source>
</evidence>
<dbReference type="OrthoDB" id="4320373at2"/>
<keyword evidence="2" id="KW-1185">Reference proteome</keyword>
<evidence type="ECO:0000313" key="2">
    <source>
        <dbReference type="Proteomes" id="UP000251891"/>
    </source>
</evidence>
<dbReference type="AlphaFoldDB" id="A0A365H995"/>
<dbReference type="RefSeq" id="WP_111864233.1">
    <property type="nucleotide sequence ID" value="NZ_QLYX01000003.1"/>
</dbReference>
<accession>A0A365H995</accession>
<name>A0A365H995_9ACTN</name>
<protein>
    <submittedName>
        <fullName evidence="1">Uncharacterized protein</fullName>
    </submittedName>
</protein>
<sequence length="89" mass="9702">MDDQAVRARVARIEELLGLLEDRSDDTALEAVRALLELYGEGLARVLRHVPDPAACTRDELVAHLLELHGLRPAAPQAFIPLTALGVRA</sequence>
<dbReference type="EMBL" id="QLYX01000003">
    <property type="protein sequence ID" value="RAY15710.1"/>
    <property type="molecule type" value="Genomic_DNA"/>
</dbReference>
<gene>
    <name evidence="1" type="ORF">DPM19_07970</name>
</gene>
<comment type="caution">
    <text evidence="1">The sequence shown here is derived from an EMBL/GenBank/DDBJ whole genome shotgun (WGS) entry which is preliminary data.</text>
</comment>
<reference evidence="1 2" key="1">
    <citation type="submission" date="2018-06" db="EMBL/GenBank/DDBJ databases">
        <title>Actinomadura craniellae sp. nov. isolated from marine sponge Craniella sp.</title>
        <authorList>
            <person name="Li L."/>
            <person name="Xu Q.H."/>
            <person name="Lin H.W."/>
            <person name="Lu Y.H."/>
        </authorList>
    </citation>
    <scope>NUCLEOTIDE SEQUENCE [LARGE SCALE GENOMIC DNA]</scope>
    <source>
        <strain evidence="1 2">LHW63021</strain>
    </source>
</reference>
<proteinExistence type="predicted"/>
<dbReference type="Proteomes" id="UP000251891">
    <property type="component" value="Unassembled WGS sequence"/>
</dbReference>